<feature type="transmembrane region" description="Helical" evidence="12">
    <location>
        <begin position="99"/>
        <end position="119"/>
    </location>
</feature>
<dbReference type="Proteomes" id="UP001216139">
    <property type="component" value="Chromosome"/>
</dbReference>
<evidence type="ECO:0000256" key="10">
    <source>
        <dbReference type="ARBA" id="ARBA00023136"/>
    </source>
</evidence>
<keyword evidence="11" id="KW-0739">Sodium transport</keyword>
<feature type="domain" description="Cation/H+ exchanger transmembrane" evidence="13">
    <location>
        <begin position="13"/>
        <end position="405"/>
    </location>
</feature>
<dbReference type="PANTHER" id="PTHR10110">
    <property type="entry name" value="SODIUM/HYDROGEN EXCHANGER"/>
    <property type="match status" value="1"/>
</dbReference>
<reference evidence="14 15" key="1">
    <citation type="submission" date="2023-02" db="EMBL/GenBank/DDBJ databases">
        <title>Genome sequence of Mucilaginibacter jinjuensis strain KACC 16571.</title>
        <authorList>
            <person name="Kim S."/>
            <person name="Heo J."/>
            <person name="Kwon S.-W."/>
        </authorList>
    </citation>
    <scope>NUCLEOTIDE SEQUENCE [LARGE SCALE GENOMIC DNA]</scope>
    <source>
        <strain evidence="14 15">KACC 16571</strain>
    </source>
</reference>
<gene>
    <name evidence="14" type="ORF">PQO05_16085</name>
</gene>
<dbReference type="Gene3D" id="1.20.1530.20">
    <property type="match status" value="1"/>
</dbReference>
<dbReference type="InterPro" id="IPR006153">
    <property type="entry name" value="Cation/H_exchanger_TM"/>
</dbReference>
<accession>A0ABY7T1Q9</accession>
<dbReference type="InterPro" id="IPR038770">
    <property type="entry name" value="Na+/solute_symporter_sf"/>
</dbReference>
<evidence type="ECO:0000256" key="2">
    <source>
        <dbReference type="ARBA" id="ARBA00007367"/>
    </source>
</evidence>
<keyword evidence="7 12" id="KW-1133">Transmembrane helix</keyword>
<keyword evidence="5" id="KW-1003">Cell membrane</keyword>
<evidence type="ECO:0000256" key="11">
    <source>
        <dbReference type="ARBA" id="ARBA00023201"/>
    </source>
</evidence>
<keyword evidence="15" id="KW-1185">Reference proteome</keyword>
<keyword evidence="3" id="KW-0813">Transport</keyword>
<evidence type="ECO:0000256" key="8">
    <source>
        <dbReference type="ARBA" id="ARBA00023053"/>
    </source>
</evidence>
<name>A0ABY7T1Q9_9SPHI</name>
<evidence type="ECO:0000256" key="4">
    <source>
        <dbReference type="ARBA" id="ARBA00022449"/>
    </source>
</evidence>
<dbReference type="PANTHER" id="PTHR10110:SF195">
    <property type="entry name" value="NA(+)_H(+) ANTIPORTER NHAS2"/>
    <property type="match status" value="1"/>
</dbReference>
<evidence type="ECO:0000313" key="14">
    <source>
        <dbReference type="EMBL" id="WCT10256.1"/>
    </source>
</evidence>
<keyword evidence="9" id="KW-0406">Ion transport</keyword>
<dbReference type="InterPro" id="IPR018422">
    <property type="entry name" value="Cation/H_exchanger_CPA1"/>
</dbReference>
<evidence type="ECO:0000256" key="3">
    <source>
        <dbReference type="ARBA" id="ARBA00022448"/>
    </source>
</evidence>
<dbReference type="Pfam" id="PF00999">
    <property type="entry name" value="Na_H_Exchanger"/>
    <property type="match status" value="1"/>
</dbReference>
<organism evidence="14 15">
    <name type="scientific">Mucilaginibacter jinjuensis</name>
    <dbReference type="NCBI Taxonomy" id="1176721"/>
    <lineage>
        <taxon>Bacteria</taxon>
        <taxon>Pseudomonadati</taxon>
        <taxon>Bacteroidota</taxon>
        <taxon>Sphingobacteriia</taxon>
        <taxon>Sphingobacteriales</taxon>
        <taxon>Sphingobacteriaceae</taxon>
        <taxon>Mucilaginibacter</taxon>
    </lineage>
</organism>
<feature type="transmembrane region" description="Helical" evidence="12">
    <location>
        <begin position="235"/>
        <end position="267"/>
    </location>
</feature>
<dbReference type="EMBL" id="CP117167">
    <property type="protein sequence ID" value="WCT10256.1"/>
    <property type="molecule type" value="Genomic_DNA"/>
</dbReference>
<feature type="transmembrane region" description="Helical" evidence="12">
    <location>
        <begin position="67"/>
        <end position="87"/>
    </location>
</feature>
<feature type="transmembrane region" description="Helical" evidence="12">
    <location>
        <begin position="28"/>
        <end position="47"/>
    </location>
</feature>
<protein>
    <submittedName>
        <fullName evidence="14">Sodium:proton antiporter</fullName>
    </submittedName>
</protein>
<comment type="subcellular location">
    <subcellularLocation>
        <location evidence="1">Cell membrane</location>
        <topology evidence="1">Multi-pass membrane protein</topology>
    </subcellularLocation>
</comment>
<feature type="transmembrane region" description="Helical" evidence="12">
    <location>
        <begin position="381"/>
        <end position="402"/>
    </location>
</feature>
<sequence length="418" mass="46254">MDLFVIIALLVIVSAGYSYINARFIKLPVTIGIMTIGTLVSILIIILDRFNPAFQKYLTALAKNIDFSEAVLNIMLGFLLFAGSFNIDTNKLKREMRPVLLLSTISVILSTAAFGFLFYYGMRVFDIKVPLIYCFLFGAVVSPTDPVAVSAIIGKSKLPSHLGTIITGESLFNDGVGLVLFITILEIIETNTTKIDVMQTIILFCREVFGGIALGLICGYFVYRLMKSIIDFQTIVLLSLALVMGISVIATYVHLSVPLAVVSAGILMGVRSINTSNKETSHQSLERFWKLIDEILNTILFVMIGLQIIELPFLNNYWITGSVSIVLILVARWISIALPLTFLRQSLNIKYADVKVLTWAGLRGGISIALALSLPHNRYRYIVLAGSYFIVLFSVIVQGLSLNTLIGRNYKKDEELPS</sequence>
<evidence type="ECO:0000256" key="9">
    <source>
        <dbReference type="ARBA" id="ARBA00023065"/>
    </source>
</evidence>
<comment type="similarity">
    <text evidence="2">Belongs to the monovalent cation:proton antiporter 1 (CPA1) transporter (TC 2.A.36) family.</text>
</comment>
<keyword evidence="4" id="KW-0050">Antiport</keyword>
<evidence type="ECO:0000256" key="12">
    <source>
        <dbReference type="SAM" id="Phobius"/>
    </source>
</evidence>
<feature type="transmembrane region" description="Helical" evidence="12">
    <location>
        <begin position="200"/>
        <end position="223"/>
    </location>
</feature>
<evidence type="ECO:0000256" key="7">
    <source>
        <dbReference type="ARBA" id="ARBA00022989"/>
    </source>
</evidence>
<evidence type="ECO:0000259" key="13">
    <source>
        <dbReference type="Pfam" id="PF00999"/>
    </source>
</evidence>
<keyword evidence="6 12" id="KW-0812">Transmembrane</keyword>
<feature type="transmembrane region" description="Helical" evidence="12">
    <location>
        <begin position="288"/>
        <end position="309"/>
    </location>
</feature>
<evidence type="ECO:0000256" key="6">
    <source>
        <dbReference type="ARBA" id="ARBA00022692"/>
    </source>
</evidence>
<keyword evidence="10 12" id="KW-0472">Membrane</keyword>
<feature type="transmembrane region" description="Helical" evidence="12">
    <location>
        <begin position="315"/>
        <end position="335"/>
    </location>
</feature>
<proteinExistence type="inferred from homology"/>
<feature type="transmembrane region" description="Helical" evidence="12">
    <location>
        <begin position="131"/>
        <end position="153"/>
    </location>
</feature>
<feature type="transmembrane region" description="Helical" evidence="12">
    <location>
        <begin position="165"/>
        <end position="188"/>
    </location>
</feature>
<keyword evidence="8" id="KW-0915">Sodium</keyword>
<evidence type="ECO:0000313" key="15">
    <source>
        <dbReference type="Proteomes" id="UP001216139"/>
    </source>
</evidence>
<evidence type="ECO:0000256" key="5">
    <source>
        <dbReference type="ARBA" id="ARBA00022475"/>
    </source>
</evidence>
<evidence type="ECO:0000256" key="1">
    <source>
        <dbReference type="ARBA" id="ARBA00004651"/>
    </source>
</evidence>
<dbReference type="RefSeq" id="WP_273628402.1">
    <property type="nucleotide sequence ID" value="NZ_CP117167.1"/>
</dbReference>